<reference evidence="2" key="1">
    <citation type="submission" date="2015-06" db="UniProtKB">
        <authorList>
            <consortium name="EnsemblPlants"/>
        </authorList>
    </citation>
    <scope>IDENTIFICATION</scope>
</reference>
<sequence>MAHQAWTRSWRSCKFRLNPDSVDVHYFVRGLHYFVRVSVWSGRSGKNPGRERHRRRHGRFRRSTRRPGTIASTTSSDAMPKRWSTTTPSVATETVPTAASKPPKITGVEVVAAKSANTMAPAAALSTSTDARKKAREEG</sequence>
<feature type="region of interest" description="Disordered" evidence="1">
    <location>
        <begin position="119"/>
        <end position="139"/>
    </location>
</feature>
<protein>
    <submittedName>
        <fullName evidence="2">Uncharacterized protein</fullName>
    </submittedName>
</protein>
<dbReference type="EnsemblPlants" id="EMT21638">
    <property type="protein sequence ID" value="EMT21638"/>
    <property type="gene ID" value="F775_13692"/>
</dbReference>
<name>M8BIQ9_AEGTA</name>
<feature type="compositionally biased region" description="Basic residues" evidence="1">
    <location>
        <begin position="51"/>
        <end position="65"/>
    </location>
</feature>
<evidence type="ECO:0000313" key="2">
    <source>
        <dbReference type="EnsemblPlants" id="EMT21638"/>
    </source>
</evidence>
<feature type="compositionally biased region" description="Polar residues" evidence="1">
    <location>
        <begin position="70"/>
        <end position="97"/>
    </location>
</feature>
<accession>M8BIQ9</accession>
<organism evidence="2">
    <name type="scientific">Aegilops tauschii</name>
    <name type="common">Tausch's goatgrass</name>
    <name type="synonym">Aegilops squarrosa</name>
    <dbReference type="NCBI Taxonomy" id="37682"/>
    <lineage>
        <taxon>Eukaryota</taxon>
        <taxon>Viridiplantae</taxon>
        <taxon>Streptophyta</taxon>
        <taxon>Embryophyta</taxon>
        <taxon>Tracheophyta</taxon>
        <taxon>Spermatophyta</taxon>
        <taxon>Magnoliopsida</taxon>
        <taxon>Liliopsida</taxon>
        <taxon>Poales</taxon>
        <taxon>Poaceae</taxon>
        <taxon>BOP clade</taxon>
        <taxon>Pooideae</taxon>
        <taxon>Triticodae</taxon>
        <taxon>Triticeae</taxon>
        <taxon>Triticinae</taxon>
        <taxon>Aegilops</taxon>
    </lineage>
</organism>
<proteinExistence type="predicted"/>
<feature type="region of interest" description="Disordered" evidence="1">
    <location>
        <begin position="42"/>
        <end position="102"/>
    </location>
</feature>
<evidence type="ECO:0000256" key="1">
    <source>
        <dbReference type="SAM" id="MobiDB-lite"/>
    </source>
</evidence>
<feature type="compositionally biased region" description="Basic and acidic residues" evidence="1">
    <location>
        <begin position="130"/>
        <end position="139"/>
    </location>
</feature>
<dbReference type="AlphaFoldDB" id="M8BIQ9"/>